<keyword evidence="8" id="KW-0376">Hydrogen peroxide</keyword>
<feature type="domain" description="DJ-1/PfpI" evidence="9">
    <location>
        <begin position="22"/>
        <end position="133"/>
    </location>
</feature>
<keyword evidence="7" id="KW-0408">Iron</keyword>
<accession>A0ABU1V897</accession>
<dbReference type="Pfam" id="PF01965">
    <property type="entry name" value="DJ-1_PfpI"/>
    <property type="match status" value="1"/>
</dbReference>
<dbReference type="EC" id="1.11.1.6" evidence="2"/>
<dbReference type="EMBL" id="JAVDWE010000003">
    <property type="protein sequence ID" value="MDR7093684.1"/>
    <property type="molecule type" value="Genomic_DNA"/>
</dbReference>
<dbReference type="InterPro" id="IPR002818">
    <property type="entry name" value="DJ-1/PfpI"/>
</dbReference>
<evidence type="ECO:0000259" key="9">
    <source>
        <dbReference type="Pfam" id="PF01965"/>
    </source>
</evidence>
<keyword evidence="10" id="KW-0378">Hydrolase</keyword>
<protein>
    <recommendedName>
        <fullName evidence="2">catalase</fullName>
        <ecNumber evidence="2">1.11.1.6</ecNumber>
    </recommendedName>
</protein>
<organism evidence="10 11">
    <name type="scientific">Hydrogenophaga laconesensis</name>
    <dbReference type="NCBI Taxonomy" id="1805971"/>
    <lineage>
        <taxon>Bacteria</taxon>
        <taxon>Pseudomonadati</taxon>
        <taxon>Pseudomonadota</taxon>
        <taxon>Betaproteobacteria</taxon>
        <taxon>Burkholderiales</taxon>
        <taxon>Comamonadaceae</taxon>
        <taxon>Hydrogenophaga</taxon>
    </lineage>
</organism>
<dbReference type="InterPro" id="IPR024712">
    <property type="entry name" value="Catalase_clade2"/>
</dbReference>
<keyword evidence="5" id="KW-0479">Metal-binding</keyword>
<dbReference type="Gene3D" id="3.40.50.880">
    <property type="match status" value="1"/>
</dbReference>
<dbReference type="CDD" id="cd03132">
    <property type="entry name" value="GATase1_catalase"/>
    <property type="match status" value="1"/>
</dbReference>
<dbReference type="Proteomes" id="UP001265550">
    <property type="component" value="Unassembled WGS sequence"/>
</dbReference>
<dbReference type="InterPro" id="IPR029062">
    <property type="entry name" value="Class_I_gatase-like"/>
</dbReference>
<dbReference type="GO" id="GO:0006508">
    <property type="term" value="P:proteolysis"/>
    <property type="evidence" value="ECO:0007669"/>
    <property type="project" value="UniProtKB-KW"/>
</dbReference>
<evidence type="ECO:0000313" key="11">
    <source>
        <dbReference type="Proteomes" id="UP001265550"/>
    </source>
</evidence>
<sequence length="174" mass="18140">MAQLPPTLQRALLAGDHSIRARKIAILVAHGVEGQSVAGVHAALLAMGAHPCYVAPRIGPVKTADGVFIDAEASLENEPGFLFDAMVLPDGVTGVQALDRDSHTRAFIRDQHGCGKAILAMPASLALLDAAGVSTTLPSGQPDPGVVIGHDITAFIRAVVRLRHPERHAAPPTH</sequence>
<keyword evidence="6" id="KW-0560">Oxidoreductase</keyword>
<keyword evidence="3" id="KW-0575">Peroxidase</keyword>
<proteinExistence type="predicted"/>
<dbReference type="PANTHER" id="PTHR42821">
    <property type="entry name" value="CATALASE"/>
    <property type="match status" value="1"/>
</dbReference>
<keyword evidence="4" id="KW-0349">Heme</keyword>
<evidence type="ECO:0000256" key="7">
    <source>
        <dbReference type="ARBA" id="ARBA00023004"/>
    </source>
</evidence>
<dbReference type="InterPro" id="IPR041399">
    <property type="entry name" value="Catalase_large_C"/>
</dbReference>
<evidence type="ECO:0000313" key="10">
    <source>
        <dbReference type="EMBL" id="MDR7093684.1"/>
    </source>
</evidence>
<evidence type="ECO:0000256" key="3">
    <source>
        <dbReference type="ARBA" id="ARBA00022559"/>
    </source>
</evidence>
<evidence type="ECO:0000256" key="4">
    <source>
        <dbReference type="ARBA" id="ARBA00022617"/>
    </source>
</evidence>
<reference evidence="10 11" key="1">
    <citation type="submission" date="2023-07" db="EMBL/GenBank/DDBJ databases">
        <title>Sorghum-associated microbial communities from plants grown in Nebraska, USA.</title>
        <authorList>
            <person name="Schachtman D."/>
        </authorList>
    </citation>
    <scope>NUCLEOTIDE SEQUENCE [LARGE SCALE GENOMIC DNA]</scope>
    <source>
        <strain evidence="10 11">BE240</strain>
    </source>
</reference>
<dbReference type="SUPFAM" id="SSF52317">
    <property type="entry name" value="Class I glutamine amidotransferase-like"/>
    <property type="match status" value="1"/>
</dbReference>
<evidence type="ECO:0000256" key="6">
    <source>
        <dbReference type="ARBA" id="ARBA00023002"/>
    </source>
</evidence>
<evidence type="ECO:0000256" key="8">
    <source>
        <dbReference type="ARBA" id="ARBA00023324"/>
    </source>
</evidence>
<keyword evidence="11" id="KW-1185">Reference proteome</keyword>
<dbReference type="GO" id="GO:0008233">
    <property type="term" value="F:peptidase activity"/>
    <property type="evidence" value="ECO:0007669"/>
    <property type="project" value="UniProtKB-KW"/>
</dbReference>
<evidence type="ECO:0000256" key="2">
    <source>
        <dbReference type="ARBA" id="ARBA00012314"/>
    </source>
</evidence>
<evidence type="ECO:0000256" key="1">
    <source>
        <dbReference type="ARBA" id="ARBA00001971"/>
    </source>
</evidence>
<comment type="cofactor">
    <cofactor evidence="1">
        <name>heme</name>
        <dbReference type="ChEBI" id="CHEBI:30413"/>
    </cofactor>
</comment>
<gene>
    <name evidence="10" type="ORF">J2X09_001416</name>
</gene>
<evidence type="ECO:0000256" key="5">
    <source>
        <dbReference type="ARBA" id="ARBA00022723"/>
    </source>
</evidence>
<comment type="caution">
    <text evidence="10">The sequence shown here is derived from an EMBL/GenBank/DDBJ whole genome shotgun (WGS) entry which is preliminary data.</text>
</comment>
<dbReference type="PANTHER" id="PTHR42821:SF1">
    <property type="entry name" value="CATALASE-B"/>
    <property type="match status" value="1"/>
</dbReference>
<name>A0ABU1V897_9BURK</name>
<dbReference type="RefSeq" id="WP_310307855.1">
    <property type="nucleotide sequence ID" value="NZ_JAVDWE010000003.1"/>
</dbReference>
<keyword evidence="10" id="KW-0645">Protease</keyword>